<dbReference type="InterPro" id="IPR011009">
    <property type="entry name" value="Kinase-like_dom_sf"/>
</dbReference>
<feature type="domain" description="Protein kinase" evidence="2">
    <location>
        <begin position="1"/>
        <end position="118"/>
    </location>
</feature>
<dbReference type="NCBIfam" id="TIGR00756">
    <property type="entry name" value="PPR"/>
    <property type="match status" value="1"/>
</dbReference>
<dbReference type="PANTHER" id="PTHR48011">
    <property type="entry name" value="CCR4-NOT TRANSCRIPTIONAL COMPLEX SUBUNIT CAF120-RELATED"/>
    <property type="match status" value="1"/>
</dbReference>
<dbReference type="GO" id="GO:0004672">
    <property type="term" value="F:protein kinase activity"/>
    <property type="evidence" value="ECO:0007669"/>
    <property type="project" value="InterPro"/>
</dbReference>
<reference evidence="3 4" key="1">
    <citation type="submission" date="2023-10" db="EMBL/GenBank/DDBJ databases">
        <title>Chromosome-scale genome assembly provides insights into flower coloration mechanisms of Canna indica.</title>
        <authorList>
            <person name="Li C."/>
        </authorList>
    </citation>
    <scope>NUCLEOTIDE SEQUENCE [LARGE SCALE GENOMIC DNA]</scope>
    <source>
        <tissue evidence="3">Flower</tissue>
    </source>
</reference>
<evidence type="ECO:0000313" key="4">
    <source>
        <dbReference type="Proteomes" id="UP001327560"/>
    </source>
</evidence>
<dbReference type="Gene3D" id="1.10.510.10">
    <property type="entry name" value="Transferase(Phosphotransferase) domain 1"/>
    <property type="match status" value="1"/>
</dbReference>
<keyword evidence="4" id="KW-1185">Reference proteome</keyword>
<accession>A0AAQ3QJH4</accession>
<organism evidence="3 4">
    <name type="scientific">Canna indica</name>
    <name type="common">Indian-shot</name>
    <dbReference type="NCBI Taxonomy" id="4628"/>
    <lineage>
        <taxon>Eukaryota</taxon>
        <taxon>Viridiplantae</taxon>
        <taxon>Streptophyta</taxon>
        <taxon>Embryophyta</taxon>
        <taxon>Tracheophyta</taxon>
        <taxon>Spermatophyta</taxon>
        <taxon>Magnoliopsida</taxon>
        <taxon>Liliopsida</taxon>
        <taxon>Zingiberales</taxon>
        <taxon>Cannaceae</taxon>
        <taxon>Canna</taxon>
    </lineage>
</organism>
<evidence type="ECO:0000313" key="3">
    <source>
        <dbReference type="EMBL" id="WOL14991.1"/>
    </source>
</evidence>
<keyword evidence="1" id="KW-0677">Repeat</keyword>
<evidence type="ECO:0000256" key="1">
    <source>
        <dbReference type="ARBA" id="ARBA00022737"/>
    </source>
</evidence>
<dbReference type="GO" id="GO:0007165">
    <property type="term" value="P:signal transduction"/>
    <property type="evidence" value="ECO:0007669"/>
    <property type="project" value="TreeGrafter"/>
</dbReference>
<dbReference type="GO" id="GO:0005524">
    <property type="term" value="F:ATP binding"/>
    <property type="evidence" value="ECO:0007669"/>
    <property type="project" value="InterPro"/>
</dbReference>
<dbReference type="EMBL" id="CP136896">
    <property type="protein sequence ID" value="WOL14991.1"/>
    <property type="molecule type" value="Genomic_DNA"/>
</dbReference>
<dbReference type="Pfam" id="PF00069">
    <property type="entry name" value="Pkinase"/>
    <property type="match status" value="1"/>
</dbReference>
<dbReference type="InterPro" id="IPR011990">
    <property type="entry name" value="TPR-like_helical_dom_sf"/>
</dbReference>
<dbReference type="Proteomes" id="UP001327560">
    <property type="component" value="Chromosome 7"/>
</dbReference>
<proteinExistence type="predicted"/>
<dbReference type="InterPro" id="IPR000719">
    <property type="entry name" value="Prot_kinase_dom"/>
</dbReference>
<name>A0AAQ3QJH4_9LILI</name>
<dbReference type="AlphaFoldDB" id="A0AAQ3QJH4"/>
<gene>
    <name evidence="3" type="ORF">Cni_G23772</name>
</gene>
<dbReference type="InterPro" id="IPR002885">
    <property type="entry name" value="PPR_rpt"/>
</dbReference>
<dbReference type="InterPro" id="IPR052751">
    <property type="entry name" value="Plant_MAPKKK"/>
</dbReference>
<dbReference type="PROSITE" id="PS50011">
    <property type="entry name" value="PROTEIN_KINASE_DOM"/>
    <property type="match status" value="1"/>
</dbReference>
<evidence type="ECO:0000259" key="2">
    <source>
        <dbReference type="PROSITE" id="PS50011"/>
    </source>
</evidence>
<protein>
    <recommendedName>
        <fullName evidence="2">Protein kinase domain-containing protein</fullName>
    </recommendedName>
</protein>
<dbReference type="SUPFAM" id="SSF56112">
    <property type="entry name" value="Protein kinase-like (PK-like)"/>
    <property type="match status" value="1"/>
</dbReference>
<dbReference type="Gene3D" id="1.25.40.10">
    <property type="entry name" value="Tetratricopeptide repeat domain"/>
    <property type="match status" value="1"/>
</dbReference>
<dbReference type="PANTHER" id="PTHR48011:SF4">
    <property type="entry name" value="MITOGEN-ACTIVATED PROTEIN KINASE KINASE KINASE 19"/>
    <property type="match status" value="1"/>
</dbReference>
<sequence length="118" mass="12910">MAFNSYANLGDVRRFAQLVDEMLQFGVEPNVLAYNVLIKILSATTSGLCYNLFLEYVARGLLSDDIAKHGGHLDEVTIRLNTCDILRGLAYLHTNGVVHCNVKGQNVLVGSDSHAKST</sequence>